<proteinExistence type="predicted"/>
<feature type="region of interest" description="Disordered" evidence="1">
    <location>
        <begin position="69"/>
        <end position="89"/>
    </location>
</feature>
<evidence type="ECO:0000313" key="3">
    <source>
        <dbReference type="Proteomes" id="UP000504633"/>
    </source>
</evidence>
<evidence type="ECO:0000313" key="4">
    <source>
        <dbReference type="RefSeq" id="XP_023160029.1"/>
    </source>
</evidence>
<dbReference type="AlphaFoldDB" id="A0A6J1L136"/>
<keyword evidence="2" id="KW-0812">Transmembrane</keyword>
<dbReference type="Proteomes" id="UP000504633">
    <property type="component" value="Unplaced"/>
</dbReference>
<accession>A0A6J1L136</accession>
<dbReference type="GeneID" id="111592191"/>
<evidence type="ECO:0000256" key="1">
    <source>
        <dbReference type="SAM" id="MobiDB-lite"/>
    </source>
</evidence>
<name>A0A6J1L136_DROHY</name>
<reference evidence="4" key="1">
    <citation type="submission" date="2025-08" db="UniProtKB">
        <authorList>
            <consortium name="RefSeq"/>
        </authorList>
    </citation>
    <scope>IDENTIFICATION</scope>
    <source>
        <strain evidence="4">15085-1641.00</strain>
        <tissue evidence="4">Whole body</tissue>
    </source>
</reference>
<evidence type="ECO:0000256" key="2">
    <source>
        <dbReference type="SAM" id="Phobius"/>
    </source>
</evidence>
<sequence>MAYCSVTSTQERFANCLSNFQIHDLLVLKKSMELMVHTEGYKTDAAEDFDSCGSTADGPQRMALMAADRGDRGTSGAGSSHPWQSDPVASWTEEKPSKLQTLFQISITALAFLSFGGYLLCLIVQAIKSKGTTYFHPVATATTTNTNGSVKRIKIYRRSRRRRNIDNGHIHISNLLLADYATYMKSVRAQQLRYNAHLVGS</sequence>
<dbReference type="KEGG" id="dhe:111592191"/>
<keyword evidence="3" id="KW-1185">Reference proteome</keyword>
<protein>
    <submittedName>
        <fullName evidence="4">Uncharacterized protein LOC111592191</fullName>
    </submittedName>
</protein>
<organism evidence="3 4">
    <name type="scientific">Drosophila hydei</name>
    <name type="common">Fruit fly</name>
    <dbReference type="NCBI Taxonomy" id="7224"/>
    <lineage>
        <taxon>Eukaryota</taxon>
        <taxon>Metazoa</taxon>
        <taxon>Ecdysozoa</taxon>
        <taxon>Arthropoda</taxon>
        <taxon>Hexapoda</taxon>
        <taxon>Insecta</taxon>
        <taxon>Pterygota</taxon>
        <taxon>Neoptera</taxon>
        <taxon>Endopterygota</taxon>
        <taxon>Diptera</taxon>
        <taxon>Brachycera</taxon>
        <taxon>Muscomorpha</taxon>
        <taxon>Ephydroidea</taxon>
        <taxon>Drosophilidae</taxon>
        <taxon>Drosophila</taxon>
    </lineage>
</organism>
<feature type="transmembrane region" description="Helical" evidence="2">
    <location>
        <begin position="102"/>
        <end position="124"/>
    </location>
</feature>
<dbReference type="OMA" id="MAYCSVT"/>
<dbReference type="OrthoDB" id="7676846at2759"/>
<keyword evidence="2" id="KW-0472">Membrane</keyword>
<gene>
    <name evidence="4" type="primary">LOC111592191</name>
</gene>
<keyword evidence="2" id="KW-1133">Transmembrane helix</keyword>
<dbReference type="RefSeq" id="XP_023160029.1">
    <property type="nucleotide sequence ID" value="XM_023304261.1"/>
</dbReference>